<keyword evidence="3" id="KW-1185">Reference proteome</keyword>
<dbReference type="SUPFAM" id="SSF143100">
    <property type="entry name" value="TTHA1013/TTHA0281-like"/>
    <property type="match status" value="1"/>
</dbReference>
<dbReference type="Proteomes" id="UP000013782">
    <property type="component" value="Unassembled WGS sequence"/>
</dbReference>
<sequence length="145" mass="16128">MLLTYPAIFFMTENETSIPYYIVFPDVGGVGTQGEDISDGMAMASDYLGLMLADLLEHNQTLPVPSKINKVDIAHVAAQAEIPYQLEESFVTLVSVKIDEYLSMNEPKKKTLTIPKWADKLGMDLRINFSQTLVEAIVEKAQKGQ</sequence>
<dbReference type="InterPro" id="IPR031807">
    <property type="entry name" value="HicB-like"/>
</dbReference>
<dbReference type="STRING" id="160454.RV10_GL001507"/>
<dbReference type="EMBL" id="AJAQ01000033">
    <property type="protein sequence ID" value="EOH91662.1"/>
    <property type="molecule type" value="Genomic_DNA"/>
</dbReference>
<accession>R2Q563</accession>
<dbReference type="Pfam" id="PF15919">
    <property type="entry name" value="HicB_lk_antitox"/>
    <property type="match status" value="1"/>
</dbReference>
<evidence type="ECO:0000259" key="1">
    <source>
        <dbReference type="Pfam" id="PF15919"/>
    </source>
</evidence>
<dbReference type="HOGENOM" id="CLU_114047_0_2_9"/>
<dbReference type="AlphaFoldDB" id="R2Q563"/>
<organism evidence="2 3">
    <name type="scientific">Enterococcus pallens ATCC BAA-351</name>
    <dbReference type="NCBI Taxonomy" id="1158607"/>
    <lineage>
        <taxon>Bacteria</taxon>
        <taxon>Bacillati</taxon>
        <taxon>Bacillota</taxon>
        <taxon>Bacilli</taxon>
        <taxon>Lactobacillales</taxon>
        <taxon>Enterococcaceae</taxon>
        <taxon>Enterococcus</taxon>
    </lineage>
</organism>
<dbReference type="PATRIC" id="fig|1158607.3.peg.2945"/>
<protein>
    <recommendedName>
        <fullName evidence="1">HicB-like antitoxin of toxin-antitoxin system domain-containing protein</fullName>
    </recommendedName>
</protein>
<gene>
    <name evidence="2" type="ORF">UAU_02964</name>
</gene>
<dbReference type="eggNOG" id="COG1598">
    <property type="taxonomic scope" value="Bacteria"/>
</dbReference>
<dbReference type="RefSeq" id="WP_010757946.1">
    <property type="nucleotide sequence ID" value="NZ_ASWD01000001.1"/>
</dbReference>
<reference evidence="2 3" key="1">
    <citation type="submission" date="2013-02" db="EMBL/GenBank/DDBJ databases">
        <title>The Genome Sequence of Enterococcus pallens BAA-351.</title>
        <authorList>
            <consortium name="The Broad Institute Genome Sequencing Platform"/>
            <consortium name="The Broad Institute Genome Sequencing Center for Infectious Disease"/>
            <person name="Earl A.M."/>
            <person name="Gilmore M.S."/>
            <person name="Lebreton F."/>
            <person name="Walker B."/>
            <person name="Young S.K."/>
            <person name="Zeng Q."/>
            <person name="Gargeya S."/>
            <person name="Fitzgerald M."/>
            <person name="Haas B."/>
            <person name="Abouelleil A."/>
            <person name="Alvarado L."/>
            <person name="Arachchi H.M."/>
            <person name="Berlin A.M."/>
            <person name="Chapman S.B."/>
            <person name="Dewar J."/>
            <person name="Goldberg J."/>
            <person name="Griggs A."/>
            <person name="Gujja S."/>
            <person name="Hansen M."/>
            <person name="Howarth C."/>
            <person name="Imamovic A."/>
            <person name="Larimer J."/>
            <person name="McCowan C."/>
            <person name="Murphy C."/>
            <person name="Neiman D."/>
            <person name="Pearson M."/>
            <person name="Priest M."/>
            <person name="Roberts A."/>
            <person name="Saif S."/>
            <person name="Shea T."/>
            <person name="Sisk P."/>
            <person name="Sykes S."/>
            <person name="Wortman J."/>
            <person name="Nusbaum C."/>
            <person name="Birren B."/>
        </authorList>
    </citation>
    <scope>NUCLEOTIDE SEQUENCE [LARGE SCALE GENOMIC DNA]</scope>
    <source>
        <strain evidence="2 3">ATCC BAA-351</strain>
    </source>
</reference>
<comment type="caution">
    <text evidence="2">The sequence shown here is derived from an EMBL/GenBank/DDBJ whole genome shotgun (WGS) entry which is preliminary data.</text>
</comment>
<evidence type="ECO:0000313" key="3">
    <source>
        <dbReference type="Proteomes" id="UP000013782"/>
    </source>
</evidence>
<dbReference type="InterPro" id="IPR035069">
    <property type="entry name" value="TTHA1013/TTHA0281-like"/>
</dbReference>
<name>R2Q563_9ENTE</name>
<evidence type="ECO:0000313" key="2">
    <source>
        <dbReference type="EMBL" id="EOH91662.1"/>
    </source>
</evidence>
<proteinExistence type="predicted"/>
<dbReference type="Gene3D" id="3.30.160.250">
    <property type="match status" value="1"/>
</dbReference>
<feature type="domain" description="HicB-like antitoxin of toxin-antitoxin system" evidence="1">
    <location>
        <begin position="14"/>
        <end position="72"/>
    </location>
</feature>
<dbReference type="OrthoDB" id="5419659at2"/>